<dbReference type="AlphaFoldDB" id="A0A1D1ZZ10"/>
<feature type="region of interest" description="Disordered" evidence="1">
    <location>
        <begin position="44"/>
        <end position="185"/>
    </location>
</feature>
<reference evidence="2" key="1">
    <citation type="submission" date="2015-08" db="EMBL/GenBank/DDBJ databases">
        <authorList>
            <person name="Babu N.S."/>
            <person name="Beckwith C.J."/>
            <person name="Beseler K.G."/>
            <person name="Brison A."/>
            <person name="Carone J.V."/>
            <person name="Caskin T.P."/>
            <person name="Diamond M."/>
            <person name="Durham M.E."/>
            <person name="Foxe J.M."/>
            <person name="Go M."/>
            <person name="Henderson B.A."/>
            <person name="Jones I.B."/>
            <person name="McGettigan J.A."/>
            <person name="Micheletti S.J."/>
            <person name="Nasrallah M.E."/>
            <person name="Ortiz D."/>
            <person name="Piller C.R."/>
            <person name="Privatt S.R."/>
            <person name="Schneider S.L."/>
            <person name="Sharp S."/>
            <person name="Smith T.C."/>
            <person name="Stanton J.D."/>
            <person name="Ullery H.E."/>
            <person name="Wilson R.J."/>
            <person name="Serrano M.G."/>
            <person name="Buck G."/>
            <person name="Lee V."/>
            <person name="Wang Y."/>
            <person name="Carvalho R."/>
            <person name="Voegtly L."/>
            <person name="Shi R."/>
            <person name="Duckworth R."/>
            <person name="Johnson A."/>
            <person name="Loviza R."/>
            <person name="Walstead R."/>
            <person name="Shah Z."/>
            <person name="Kiflezghi M."/>
            <person name="Wade K."/>
            <person name="Ball S.L."/>
            <person name="Bradley K.W."/>
            <person name="Asai D.J."/>
            <person name="Bowman C.A."/>
            <person name="Russell D.A."/>
            <person name="Pope W.H."/>
            <person name="Jacobs-Sera D."/>
            <person name="Hendrix R.W."/>
            <person name="Hatfull G.F."/>
        </authorList>
    </citation>
    <scope>NUCLEOTIDE SEQUENCE</scope>
</reference>
<feature type="compositionally biased region" description="Basic residues" evidence="1">
    <location>
        <begin position="173"/>
        <end position="185"/>
    </location>
</feature>
<sequence>GDRAAAAAAAEKEASPAPPRAGAAKQRSLATAQATILMGRSASTVTTAAAGAPHEPRPQTSVTVHSRADTGPSAAVFVGDNGMATSAQQEGAGAEEEGPASGAAPATGRDGALPDQQHRPPSPATSLALDTRARRAAARKAVSSAGPQSSGVEHGAGSRLSQVTAPAAEPSPKRRRASARHAGHS</sequence>
<evidence type="ECO:0000256" key="1">
    <source>
        <dbReference type="SAM" id="MobiDB-lite"/>
    </source>
</evidence>
<feature type="non-terminal residue" evidence="2">
    <location>
        <position position="1"/>
    </location>
</feature>
<gene>
    <name evidence="2" type="ORF">g.100892</name>
</gene>
<protein>
    <submittedName>
        <fullName evidence="2">Uncharacterized protein</fullName>
    </submittedName>
</protein>
<feature type="compositionally biased region" description="Low complexity" evidence="1">
    <location>
        <begin position="99"/>
        <end position="108"/>
    </location>
</feature>
<dbReference type="EMBL" id="GDKF01006647">
    <property type="protein sequence ID" value="JAT71975.1"/>
    <property type="molecule type" value="Transcribed_RNA"/>
</dbReference>
<organism evidence="2">
    <name type="scientific">Auxenochlorella protothecoides</name>
    <name type="common">Green microalga</name>
    <name type="synonym">Chlorella protothecoides</name>
    <dbReference type="NCBI Taxonomy" id="3075"/>
    <lineage>
        <taxon>Eukaryota</taxon>
        <taxon>Viridiplantae</taxon>
        <taxon>Chlorophyta</taxon>
        <taxon>core chlorophytes</taxon>
        <taxon>Trebouxiophyceae</taxon>
        <taxon>Chlorellales</taxon>
        <taxon>Chlorellaceae</taxon>
        <taxon>Auxenochlorella</taxon>
    </lineage>
</organism>
<accession>A0A1D1ZZ10</accession>
<name>A0A1D1ZZ10_AUXPR</name>
<evidence type="ECO:0000313" key="2">
    <source>
        <dbReference type="EMBL" id="JAT71975.1"/>
    </source>
</evidence>
<feature type="region of interest" description="Disordered" evidence="1">
    <location>
        <begin position="1"/>
        <end position="29"/>
    </location>
</feature>
<proteinExistence type="predicted"/>